<dbReference type="OMA" id="YCFLAFN"/>
<dbReference type="SUPFAM" id="SSF52540">
    <property type="entry name" value="P-loop containing nucleoside triphosphate hydrolases"/>
    <property type="match status" value="1"/>
</dbReference>
<dbReference type="Gene3D" id="1.10.10.820">
    <property type="match status" value="1"/>
</dbReference>
<sequence length="1536" mass="177217">MELCTGGSVTDLVQGLKKRCSRLTDDQIAYILKETVEALIFLHSNHCMHRDVKGHNILLTEEARVKLVDFGVSSHLAATLARKNTSVGTPYWMAPEVIACEQQLDSSYDSRCDVWSVGITAIELAEGDPPLSELHPMRALFQIPRNPPPSLKTPEIYSPELTDFIAECLVKDLEHRPFASELREHPLLTNVEPRVERIREQLREEIRRQRAEGRVHRQPEVTTKHGKLKTDRKTRAEKMYMDDLAALDMLSEEAIVEQLQHRYEQTQIYTYIGDILVAVNPFTNLGLYTGIEQKRYKGQARSDNPPHIFAVADAAYQALLHQRQNQAIVISGESGAGKTESANLLLKQLVYLSKAPNRNLEERILQINPIMEAFGNATTGINANSSRFGKYLDLTMTKAGKVTGARISVYLLEQSRVVAQAEGERNFHIFHYMYDGLEADDRLSEFYLDSMLRRFHRYLSHHKHTSQTHIDKFQQLKVGFKVLGFQDSEVDTVYRVLAAILHLGDIEFAEVATEDNTDNKSRVINTAPLQTVSKLLGVEQNDLLEALTSNSVMTRGETITRNNTVAEARTARDAMAKGLYGRLFDWMVNQINCLLCFNRSPNYEPLAIGLLDIFGFENFPRNSFEQLCINIANEQIQYYFNQHIFTWEQQEYMAEGIPVDLVEFSDNRPVLDMLLSKPMGLLALLDEESRFPRATNRSLIEKFHNNIKSKFYVRPKSDAVCFAIHHFAGRVVYQAEGFLEKNRNFLPPEVIQLVRQSQYDMVRFLFQCPITKTGNLYSALQENDSRKSHSNQNTKERYSSRGLASQSRAQQTVATYFRYSLMDLLQKMVSGSPQFVRCIKPNDSRSPRYFDKDKVIKQLRYTGVLETIRIRQNGFSHRIPFNEFLKRYCFLAFGYDERVVATRDNCRLLLVRLKMDGWALGKTKVFLKYYHVEFLSKLYEEQLRKIIMVQACVRRWLAKMRFKKQKWQFAVSVVTLQRHIRGWLSRKHTEEMLTRKRAENSLNIARDEAKLKAQESIDINKRVRPQKERRNLEKDDAAVIIQSHFRGYTIRKRFGYELEERFKRILNNYDDIYDGHKALLREGLKHDDAALIVQRWYKKEEKVVRRKPSAKDPIHPKLRQADLIQFSQNVHMKNQEVHKNLRRNKPGIRLSNIEEPPPDYVRPEGFNMVQSILQYRSGIQPEDNTVKYYRDLKEEMSSGSEFEDDEVGWDLPLIRLENDLHSSSRNRSGQILEVNAERRDRVAQGDFAVAPEKHLSEIWHKALRQPNEQLESESSKKNVSTRINDLHTVQPQATKQREPDSPHIYDPAGLRSVIDDRYNAANERQSDRATSNGQNLVNGYHNPINEHHTSVNGYGNRQTPHKANSGVAKSQVNISSLPSELTNGSVTTNGTEKTADRSSPRQNGHAVMNHQSNVDHKNGINRLSEASEKLTDRKQLQKEDTFNIAANLRQLLRPTVIEKRQEITKVEYDTEDINGPYNFRQLLRPTGYLPTESLRKRKGELVSNRVPLPKDKVPEKHVKRRAPLAPTQNKLVNGKK</sequence>
<keyword evidence="14 21" id="KW-0505">Motor protein</keyword>
<comment type="similarity">
    <text evidence="21">Belongs to the TRAFAC class myosin-kinesin ATPase superfamily. Myosin family.</text>
</comment>
<comment type="catalytic activity">
    <reaction evidence="19">
        <text>L-threonyl-[protein] + ATP = O-phospho-L-threonyl-[protein] + ADP + H(+)</text>
        <dbReference type="Rhea" id="RHEA:46608"/>
        <dbReference type="Rhea" id="RHEA-COMP:11060"/>
        <dbReference type="Rhea" id="RHEA-COMP:11605"/>
        <dbReference type="ChEBI" id="CHEBI:15378"/>
        <dbReference type="ChEBI" id="CHEBI:30013"/>
        <dbReference type="ChEBI" id="CHEBI:30616"/>
        <dbReference type="ChEBI" id="CHEBI:61977"/>
        <dbReference type="ChEBI" id="CHEBI:456216"/>
        <dbReference type="EC" id="2.7.11.1"/>
    </reaction>
</comment>
<feature type="region of interest" description="Disordered" evidence="22">
    <location>
        <begin position="781"/>
        <end position="806"/>
    </location>
</feature>
<dbReference type="GO" id="GO:0004674">
    <property type="term" value="F:protein serine/threonine kinase activity"/>
    <property type="evidence" value="ECO:0007669"/>
    <property type="project" value="UniProtKB-KW"/>
</dbReference>
<dbReference type="SMART" id="SM00015">
    <property type="entry name" value="IQ"/>
    <property type="match status" value="3"/>
</dbReference>
<dbReference type="GO" id="GO:0042995">
    <property type="term" value="C:cell projection"/>
    <property type="evidence" value="ECO:0007669"/>
    <property type="project" value="UniProtKB-SubCell"/>
</dbReference>
<dbReference type="PANTHER" id="PTHR46256:SF3">
    <property type="entry name" value="MYOSIN MOTOR DOMAIN-CONTAINING PROTEIN"/>
    <property type="match status" value="1"/>
</dbReference>
<dbReference type="PROSITE" id="PS00108">
    <property type="entry name" value="PROTEIN_KINASE_ST"/>
    <property type="match status" value="1"/>
</dbReference>
<evidence type="ECO:0000256" key="15">
    <source>
        <dbReference type="ARBA" id="ARBA00023203"/>
    </source>
</evidence>
<protein>
    <recommendedName>
        <fullName evidence="4">non-specific serine/threonine protein kinase</fullName>
        <ecNumber evidence="4">2.7.11.1</ecNumber>
    </recommendedName>
</protein>
<evidence type="ECO:0000256" key="5">
    <source>
        <dbReference type="ARBA" id="ARBA00022490"/>
    </source>
</evidence>
<evidence type="ECO:0000256" key="17">
    <source>
        <dbReference type="ARBA" id="ARBA00023273"/>
    </source>
</evidence>
<dbReference type="InterPro" id="IPR001609">
    <property type="entry name" value="Myosin_head_motor_dom-like"/>
</dbReference>
<dbReference type="GO" id="GO:0030832">
    <property type="term" value="P:regulation of actin filament length"/>
    <property type="evidence" value="ECO:0007669"/>
    <property type="project" value="TreeGrafter"/>
</dbReference>
<dbReference type="CDD" id="cd01379">
    <property type="entry name" value="MYSc_Myo3"/>
    <property type="match status" value="1"/>
</dbReference>
<keyword evidence="8" id="KW-0808">Transferase</keyword>
<keyword evidence="12 21" id="KW-0067">ATP-binding</keyword>
<feature type="compositionally biased region" description="Polar residues" evidence="22">
    <location>
        <begin position="1355"/>
        <end position="1392"/>
    </location>
</feature>
<evidence type="ECO:0000313" key="25">
    <source>
        <dbReference type="EMBL" id="EFN89037.1"/>
    </source>
</evidence>
<evidence type="ECO:0000256" key="3">
    <source>
        <dbReference type="ARBA" id="ARBA00006998"/>
    </source>
</evidence>
<keyword evidence="10 21" id="KW-0547">Nucleotide-binding</keyword>
<dbReference type="InterPro" id="IPR052409">
    <property type="entry name" value="Myosin-III_kinase_activity"/>
</dbReference>
<gene>
    <name evidence="25" type="ORF">EAI_11362</name>
</gene>
<dbReference type="PANTHER" id="PTHR46256">
    <property type="entry name" value="AGAP011099-PA"/>
    <property type="match status" value="1"/>
</dbReference>
<dbReference type="Pfam" id="PF00063">
    <property type="entry name" value="Myosin_head"/>
    <property type="match status" value="1"/>
</dbReference>
<evidence type="ECO:0000256" key="14">
    <source>
        <dbReference type="ARBA" id="ARBA00023175"/>
    </source>
</evidence>
<evidence type="ECO:0000256" key="9">
    <source>
        <dbReference type="ARBA" id="ARBA00022737"/>
    </source>
</evidence>
<keyword evidence="13 21" id="KW-0518">Myosin</keyword>
<evidence type="ECO:0000256" key="11">
    <source>
        <dbReference type="ARBA" id="ARBA00022777"/>
    </source>
</evidence>
<feature type="domain" description="Protein kinase" evidence="23">
    <location>
        <begin position="1"/>
        <end position="188"/>
    </location>
</feature>
<evidence type="ECO:0000256" key="8">
    <source>
        <dbReference type="ARBA" id="ARBA00022679"/>
    </source>
</evidence>
<evidence type="ECO:0000256" key="6">
    <source>
        <dbReference type="ARBA" id="ARBA00022527"/>
    </source>
</evidence>
<feature type="domain" description="Myosin motor" evidence="24">
    <location>
        <begin position="239"/>
        <end position="943"/>
    </location>
</feature>
<dbReference type="GO" id="GO:0003779">
    <property type="term" value="F:actin binding"/>
    <property type="evidence" value="ECO:0007669"/>
    <property type="project" value="UniProtKB-KW"/>
</dbReference>
<feature type="region of interest" description="Disordered" evidence="22">
    <location>
        <begin position="1355"/>
        <end position="1419"/>
    </location>
</feature>
<dbReference type="Pfam" id="PF00612">
    <property type="entry name" value="IQ"/>
    <property type="match status" value="2"/>
</dbReference>
<feature type="region of interest" description="Disordered" evidence="22">
    <location>
        <begin position="1501"/>
        <end position="1536"/>
    </location>
</feature>
<keyword evidence="5" id="KW-0963">Cytoplasm</keyword>
<dbReference type="SMART" id="SM00220">
    <property type="entry name" value="S_TKc"/>
    <property type="match status" value="1"/>
</dbReference>
<evidence type="ECO:0000256" key="4">
    <source>
        <dbReference type="ARBA" id="ARBA00012513"/>
    </source>
</evidence>
<dbReference type="PROSITE" id="PS51456">
    <property type="entry name" value="MYOSIN_MOTOR"/>
    <property type="match status" value="1"/>
</dbReference>
<dbReference type="PRINTS" id="PR00193">
    <property type="entry name" value="MYOSINHEAVY"/>
</dbReference>
<dbReference type="InterPro" id="IPR027417">
    <property type="entry name" value="P-loop_NTPase"/>
</dbReference>
<keyword evidence="26" id="KW-1185">Reference proteome</keyword>
<dbReference type="InterPro" id="IPR011009">
    <property type="entry name" value="Kinase-like_dom_sf"/>
</dbReference>
<evidence type="ECO:0000313" key="26">
    <source>
        <dbReference type="Proteomes" id="UP000008237"/>
    </source>
</evidence>
<dbReference type="InterPro" id="IPR000048">
    <property type="entry name" value="IQ_motif_EF-hand-BS"/>
</dbReference>
<dbReference type="SUPFAM" id="SSF56112">
    <property type="entry name" value="Protein kinase-like (PK-like)"/>
    <property type="match status" value="1"/>
</dbReference>
<dbReference type="Gene3D" id="3.40.850.10">
    <property type="entry name" value="Kinesin motor domain"/>
    <property type="match status" value="1"/>
</dbReference>
<feature type="region of interest" description="Actin-binding" evidence="21">
    <location>
        <begin position="821"/>
        <end position="843"/>
    </location>
</feature>
<dbReference type="GO" id="GO:0005524">
    <property type="term" value="F:ATP binding"/>
    <property type="evidence" value="ECO:0007669"/>
    <property type="project" value="UniProtKB-UniRule"/>
</dbReference>
<comment type="catalytic activity">
    <reaction evidence="20">
        <text>L-seryl-[protein] + ATP = O-phospho-L-seryl-[protein] + ADP + H(+)</text>
        <dbReference type="Rhea" id="RHEA:17989"/>
        <dbReference type="Rhea" id="RHEA-COMP:9863"/>
        <dbReference type="Rhea" id="RHEA-COMP:11604"/>
        <dbReference type="ChEBI" id="CHEBI:15378"/>
        <dbReference type="ChEBI" id="CHEBI:29999"/>
        <dbReference type="ChEBI" id="CHEBI:30616"/>
        <dbReference type="ChEBI" id="CHEBI:83421"/>
        <dbReference type="ChEBI" id="CHEBI:456216"/>
        <dbReference type="EC" id="2.7.11.1"/>
    </reaction>
</comment>
<dbReference type="GO" id="GO:0007601">
    <property type="term" value="P:visual perception"/>
    <property type="evidence" value="ECO:0007669"/>
    <property type="project" value="UniProtKB-KW"/>
</dbReference>
<organism evidence="26">
    <name type="scientific">Harpegnathos saltator</name>
    <name type="common">Jerdon's jumping ant</name>
    <dbReference type="NCBI Taxonomy" id="610380"/>
    <lineage>
        <taxon>Eukaryota</taxon>
        <taxon>Metazoa</taxon>
        <taxon>Ecdysozoa</taxon>
        <taxon>Arthropoda</taxon>
        <taxon>Hexapoda</taxon>
        <taxon>Insecta</taxon>
        <taxon>Pterygota</taxon>
        <taxon>Neoptera</taxon>
        <taxon>Endopterygota</taxon>
        <taxon>Hymenoptera</taxon>
        <taxon>Apocrita</taxon>
        <taxon>Aculeata</taxon>
        <taxon>Formicoidea</taxon>
        <taxon>Formicidae</taxon>
        <taxon>Ponerinae</taxon>
        <taxon>Ponerini</taxon>
        <taxon>Harpegnathos</taxon>
    </lineage>
</organism>
<evidence type="ECO:0000256" key="10">
    <source>
        <dbReference type="ARBA" id="ARBA00022741"/>
    </source>
</evidence>
<evidence type="ECO:0000256" key="1">
    <source>
        <dbReference type="ARBA" id="ARBA00004245"/>
    </source>
</evidence>
<dbReference type="InterPro" id="IPR036083">
    <property type="entry name" value="MYSc_Myo3"/>
</dbReference>
<dbReference type="InterPro" id="IPR008271">
    <property type="entry name" value="Ser/Thr_kinase_AS"/>
</dbReference>
<evidence type="ECO:0000256" key="19">
    <source>
        <dbReference type="ARBA" id="ARBA00047899"/>
    </source>
</evidence>
<dbReference type="GO" id="GO:0005737">
    <property type="term" value="C:cytoplasm"/>
    <property type="evidence" value="ECO:0007669"/>
    <property type="project" value="UniProtKB-ARBA"/>
</dbReference>
<reference evidence="25 26" key="1">
    <citation type="journal article" date="2010" name="Science">
        <title>Genomic comparison of the ants Camponotus floridanus and Harpegnathos saltator.</title>
        <authorList>
            <person name="Bonasio R."/>
            <person name="Zhang G."/>
            <person name="Ye C."/>
            <person name="Mutti N.S."/>
            <person name="Fang X."/>
            <person name="Qin N."/>
            <person name="Donahue G."/>
            <person name="Yang P."/>
            <person name="Li Q."/>
            <person name="Li C."/>
            <person name="Zhang P."/>
            <person name="Huang Z."/>
            <person name="Berger S.L."/>
            <person name="Reinberg D."/>
            <person name="Wang J."/>
            <person name="Liebig J."/>
        </authorList>
    </citation>
    <scope>NUCLEOTIDE SEQUENCE [LARGE SCALE GENOMIC DNA]</scope>
    <source>
        <strain evidence="25 26">R22 G/1</strain>
    </source>
</reference>
<evidence type="ECO:0000256" key="13">
    <source>
        <dbReference type="ARBA" id="ARBA00023123"/>
    </source>
</evidence>
<keyword evidence="7" id="KW-0716">Sensory transduction</keyword>
<dbReference type="Proteomes" id="UP000008237">
    <property type="component" value="Unassembled WGS sequence"/>
</dbReference>
<evidence type="ECO:0000256" key="12">
    <source>
        <dbReference type="ARBA" id="ARBA00022840"/>
    </source>
</evidence>
<evidence type="ECO:0000259" key="24">
    <source>
        <dbReference type="PROSITE" id="PS51456"/>
    </source>
</evidence>
<accession>E2B5J3</accession>
<keyword evidence="6" id="KW-0723">Serine/threonine-protein kinase</keyword>
<feature type="region of interest" description="Disordered" evidence="22">
    <location>
        <begin position="209"/>
        <end position="231"/>
    </location>
</feature>
<evidence type="ECO:0000259" key="23">
    <source>
        <dbReference type="PROSITE" id="PS50011"/>
    </source>
</evidence>
<evidence type="ECO:0000256" key="18">
    <source>
        <dbReference type="ARBA" id="ARBA00023305"/>
    </source>
</evidence>
<comment type="subcellular location">
    <subcellularLocation>
        <location evidence="2">Cell projection</location>
    </subcellularLocation>
    <subcellularLocation>
        <location evidence="1">Cytoplasm</location>
        <location evidence="1">Cytoskeleton</location>
    </subcellularLocation>
</comment>
<dbReference type="InterPro" id="IPR000719">
    <property type="entry name" value="Prot_kinase_dom"/>
</dbReference>
<dbReference type="GO" id="GO:0000146">
    <property type="term" value="F:microfilament motor activity"/>
    <property type="evidence" value="ECO:0007669"/>
    <property type="project" value="TreeGrafter"/>
</dbReference>
<evidence type="ECO:0000256" key="7">
    <source>
        <dbReference type="ARBA" id="ARBA00022606"/>
    </source>
</evidence>
<dbReference type="FunFam" id="1.20.58.530:FF:000010">
    <property type="entry name" value="Myosin IIIA"/>
    <property type="match status" value="1"/>
</dbReference>
<evidence type="ECO:0000256" key="2">
    <source>
        <dbReference type="ARBA" id="ARBA00004316"/>
    </source>
</evidence>
<dbReference type="OrthoDB" id="6108017at2759"/>
<dbReference type="PROSITE" id="PS50011">
    <property type="entry name" value="PROTEIN_KINASE_DOM"/>
    <property type="match status" value="1"/>
</dbReference>
<keyword evidence="11" id="KW-0418">Kinase</keyword>
<dbReference type="InterPro" id="IPR036961">
    <property type="entry name" value="Kinesin_motor_dom_sf"/>
</dbReference>
<keyword evidence="15 21" id="KW-0009">Actin-binding</keyword>
<keyword evidence="17" id="KW-0966">Cell projection</keyword>
<dbReference type="Gene3D" id="1.20.120.720">
    <property type="entry name" value="Myosin VI head, motor domain, U50 subdomain"/>
    <property type="match status" value="1"/>
</dbReference>
<evidence type="ECO:0000256" key="20">
    <source>
        <dbReference type="ARBA" id="ARBA00048679"/>
    </source>
</evidence>
<dbReference type="Gene3D" id="6.20.240.20">
    <property type="match status" value="1"/>
</dbReference>
<feature type="compositionally biased region" description="Polar residues" evidence="22">
    <location>
        <begin position="1526"/>
        <end position="1536"/>
    </location>
</feature>
<dbReference type="GO" id="GO:0016459">
    <property type="term" value="C:myosin complex"/>
    <property type="evidence" value="ECO:0007669"/>
    <property type="project" value="UniProtKB-KW"/>
</dbReference>
<keyword evidence="16" id="KW-0206">Cytoskeleton</keyword>
<keyword evidence="9" id="KW-0677">Repeat</keyword>
<dbReference type="InParanoid" id="E2B5J3"/>
<dbReference type="Gene3D" id="1.10.510.10">
    <property type="entry name" value="Transferase(Phosphotransferase) domain 1"/>
    <property type="match status" value="1"/>
</dbReference>
<evidence type="ECO:0000256" key="16">
    <source>
        <dbReference type="ARBA" id="ARBA00023212"/>
    </source>
</evidence>
<dbReference type="PROSITE" id="PS50096">
    <property type="entry name" value="IQ"/>
    <property type="match status" value="2"/>
</dbReference>
<dbReference type="FunFam" id="1.10.510.10:FF:000421">
    <property type="entry name" value="Serine/threonine-protein kinase PAK 6"/>
    <property type="match status" value="1"/>
</dbReference>
<proteinExistence type="inferred from homology"/>
<dbReference type="Gene3D" id="1.20.5.190">
    <property type="match status" value="2"/>
</dbReference>
<feature type="binding site" evidence="21">
    <location>
        <begin position="332"/>
        <end position="339"/>
    </location>
    <ligand>
        <name>ATP</name>
        <dbReference type="ChEBI" id="CHEBI:30616"/>
    </ligand>
</feature>
<name>E2B5J3_HARSA</name>
<evidence type="ECO:0000256" key="22">
    <source>
        <dbReference type="SAM" id="MobiDB-lite"/>
    </source>
</evidence>
<dbReference type="STRING" id="610380.E2B5J3"/>
<dbReference type="EC" id="2.7.11.1" evidence="4"/>
<dbReference type="EMBL" id="GL445834">
    <property type="protein sequence ID" value="EFN89037.1"/>
    <property type="molecule type" value="Genomic_DNA"/>
</dbReference>
<dbReference type="Pfam" id="PF00069">
    <property type="entry name" value="Pkinase"/>
    <property type="match status" value="1"/>
</dbReference>
<keyword evidence="18" id="KW-0844">Vision</keyword>
<comment type="similarity">
    <text evidence="3">In the C-terminal section; belongs to the TRAFAC class myosin-kinesin ATPase superfamily. Myosin family.</text>
</comment>
<dbReference type="SMART" id="SM00242">
    <property type="entry name" value="MYSc"/>
    <property type="match status" value="1"/>
</dbReference>
<dbReference type="Gene3D" id="1.20.58.530">
    <property type="match status" value="1"/>
</dbReference>
<evidence type="ECO:0000256" key="21">
    <source>
        <dbReference type="PROSITE-ProRule" id="PRU00782"/>
    </source>
</evidence>